<dbReference type="AlphaFoldDB" id="A0AAW7KE79"/>
<name>A0AAW7KE79_ENTFL</name>
<dbReference type="Proteomes" id="UP001173174">
    <property type="component" value="Unassembled WGS sequence"/>
</dbReference>
<organism evidence="1 2">
    <name type="scientific">Enterococcus faecalis</name>
    <name type="common">Streptococcus faecalis</name>
    <dbReference type="NCBI Taxonomy" id="1351"/>
    <lineage>
        <taxon>Bacteria</taxon>
        <taxon>Bacillati</taxon>
        <taxon>Bacillota</taxon>
        <taxon>Bacilli</taxon>
        <taxon>Lactobacillales</taxon>
        <taxon>Enterococcaceae</taxon>
        <taxon>Enterococcus</taxon>
    </lineage>
</organism>
<reference evidence="1" key="1">
    <citation type="journal article" date="2023" name="Pathogens">
        <title>Prevalence of Enterococcus spp. and the Whole-Genome Characteristics of Enterococcus faecium and Enterococcus faecalis Strains Isolated from Free-Living Birds in Poland.</title>
        <authorList>
            <person name="Kwit R."/>
            <person name="Zajac M."/>
            <person name="Smialowska-Weglinska A."/>
            <person name="Skarzynska M."/>
            <person name="Bomba A."/>
            <person name="Lalak A."/>
            <person name="Skrzypiec E."/>
            <person name="Wojdat D."/>
            <person name="Koza W."/>
            <person name="Mikos-Wojewoda E."/>
            <person name="Pasim P."/>
            <person name="Skora M."/>
            <person name="Polak M."/>
            <person name="Wiacek J."/>
            <person name="Wasyl D."/>
        </authorList>
    </citation>
    <scope>NUCLEOTIDE SEQUENCE</scope>
    <source>
        <strain evidence="1">691B_2</strain>
    </source>
</reference>
<sequence>MKDSFEAHVQYTFDSYCRTVIRNEARNIQKQYKRFRERQFPLT</sequence>
<dbReference type="RefSeq" id="WP_258536592.1">
    <property type="nucleotide sequence ID" value="NZ_JACXAK010000001.1"/>
</dbReference>
<proteinExistence type="predicted"/>
<accession>A0AAW7KE79</accession>
<evidence type="ECO:0008006" key="3">
    <source>
        <dbReference type="Google" id="ProtNLM"/>
    </source>
</evidence>
<comment type="caution">
    <text evidence="1">The sequence shown here is derived from an EMBL/GenBank/DDBJ whole genome shotgun (WGS) entry which is preliminary data.</text>
</comment>
<protein>
    <recommendedName>
        <fullName evidence="3">Sigma-70 family RNA polymerase sigma factor</fullName>
    </recommendedName>
</protein>
<evidence type="ECO:0000313" key="2">
    <source>
        <dbReference type="Proteomes" id="UP001173174"/>
    </source>
</evidence>
<gene>
    <name evidence="1" type="ORF">P0E79_14630</name>
</gene>
<evidence type="ECO:0000313" key="1">
    <source>
        <dbReference type="EMBL" id="MDN3193705.1"/>
    </source>
</evidence>
<dbReference type="EMBL" id="JAREWH010000028">
    <property type="protein sequence ID" value="MDN3193705.1"/>
    <property type="molecule type" value="Genomic_DNA"/>
</dbReference>
<reference evidence="1" key="2">
    <citation type="submission" date="2023-03" db="EMBL/GenBank/DDBJ databases">
        <authorList>
            <person name="Zajac M."/>
            <person name="Kwit R."/>
            <person name="Wasyl D."/>
        </authorList>
    </citation>
    <scope>NUCLEOTIDE SEQUENCE</scope>
    <source>
        <strain evidence="1">691B_2</strain>
    </source>
</reference>